<dbReference type="Proteomes" id="UP000886602">
    <property type="component" value="Unassembled WGS sequence"/>
</dbReference>
<reference evidence="2" key="1">
    <citation type="submission" date="2020-10" db="EMBL/GenBank/DDBJ databases">
        <title>Connecting structure to function with the recovery of over 1000 high-quality activated sludge metagenome-assembled genomes encoding full-length rRNA genes using long-read sequencing.</title>
        <authorList>
            <person name="Singleton C.M."/>
            <person name="Petriglieri F."/>
            <person name="Kristensen J.M."/>
            <person name="Kirkegaard R.H."/>
            <person name="Michaelsen T.Y."/>
            <person name="Andersen M.H."/>
            <person name="Karst S.M."/>
            <person name="Dueholm M.S."/>
            <person name="Nielsen P.H."/>
            <person name="Albertsen M."/>
        </authorList>
    </citation>
    <scope>NUCLEOTIDE SEQUENCE</scope>
    <source>
        <strain evidence="2">EsbW_18-Q3-R4-48_MAXAC.044</strain>
    </source>
</reference>
<feature type="transmembrane region" description="Helical" evidence="1">
    <location>
        <begin position="341"/>
        <end position="359"/>
    </location>
</feature>
<evidence type="ECO:0000313" key="3">
    <source>
        <dbReference type="Proteomes" id="UP000886602"/>
    </source>
</evidence>
<comment type="caution">
    <text evidence="2">The sequence shown here is derived from an EMBL/GenBank/DDBJ whole genome shotgun (WGS) entry which is preliminary data.</text>
</comment>
<feature type="transmembrane region" description="Helical" evidence="1">
    <location>
        <begin position="97"/>
        <end position="113"/>
    </location>
</feature>
<evidence type="ECO:0000313" key="2">
    <source>
        <dbReference type="EMBL" id="MBK7423420.1"/>
    </source>
</evidence>
<keyword evidence="1" id="KW-0472">Membrane</keyword>
<keyword evidence="1" id="KW-1133">Transmembrane helix</keyword>
<feature type="transmembrane region" description="Helical" evidence="1">
    <location>
        <begin position="119"/>
        <end position="143"/>
    </location>
</feature>
<feature type="transmembrane region" description="Helical" evidence="1">
    <location>
        <begin position="379"/>
        <end position="396"/>
    </location>
</feature>
<evidence type="ECO:0008006" key="4">
    <source>
        <dbReference type="Google" id="ProtNLM"/>
    </source>
</evidence>
<gene>
    <name evidence="2" type="ORF">IPJ48_10165</name>
</gene>
<protein>
    <recommendedName>
        <fullName evidence="4">MBOAT family protein</fullName>
    </recommendedName>
</protein>
<feature type="transmembrane region" description="Helical" evidence="1">
    <location>
        <begin position="417"/>
        <end position="438"/>
    </location>
</feature>
<accession>A0A9D7FE51</accession>
<evidence type="ECO:0000256" key="1">
    <source>
        <dbReference type="SAM" id="Phobius"/>
    </source>
</evidence>
<keyword evidence="1" id="KW-0812">Transmembrane</keyword>
<feature type="transmembrane region" description="Helical" evidence="1">
    <location>
        <begin position="61"/>
        <end position="77"/>
    </location>
</feature>
<sequence length="452" mass="51919">MQFHEDSRVIAWWQTNLGGMLRWLTPFRRRAILAVAGVWVCIRESLDSFKPADVPVPSDRLGPLLVVLALLGMSWLFYRAATEFSRLPLFVRKHPQLSLHAVYWGLLVVIWTSTADSGLWRQVLVGVVAMFPFLLWRFGYLLLSGQHGRMKGTRFSDHFLTIWPIYGGSNTPYGKGFGYLSRFEAKNEEELARSQLAGIKLFILSNVWLVSMKVLEGVFYGPGNELTRLIGGYTLAIPRLSYLVALEGKNTAVWISWISIYCELVYQVLRHAVRGHMIIAILRLFGFNVFRNTYKPLLAESIVEFWNRYYYYFKEIMSNFFFLPTFTQLGKKLRNWPTLRLFAAVFAAAFVGNAYYHLIKFGDVMVQGQVFEGLYALRSRVFYCLVLALGIFVSMLREQRRGGRPPAPGQARRLLRIAGVWTFFGLIYIWNVGVGAPFTHRVSFFLSLFGIS</sequence>
<name>A0A9D7FE51_9RHOO</name>
<organism evidence="2 3">
    <name type="scientific">Candidatus Propionivibrio dominans</name>
    <dbReference type="NCBI Taxonomy" id="2954373"/>
    <lineage>
        <taxon>Bacteria</taxon>
        <taxon>Pseudomonadati</taxon>
        <taxon>Pseudomonadota</taxon>
        <taxon>Betaproteobacteria</taxon>
        <taxon>Rhodocyclales</taxon>
        <taxon>Rhodocyclaceae</taxon>
        <taxon>Propionivibrio</taxon>
    </lineage>
</organism>
<proteinExistence type="predicted"/>
<dbReference type="AlphaFoldDB" id="A0A9D7FE51"/>
<dbReference type="EMBL" id="JADJNC010000014">
    <property type="protein sequence ID" value="MBK7423420.1"/>
    <property type="molecule type" value="Genomic_DNA"/>
</dbReference>